<dbReference type="InterPro" id="IPR002781">
    <property type="entry name" value="TM_pro_TauE-like"/>
</dbReference>
<gene>
    <name evidence="7" type="ORF">SCL_1741</name>
</gene>
<dbReference type="AlphaFoldDB" id="A0A1B4XGU6"/>
<dbReference type="InParanoid" id="A0A1B4XGU6"/>
<sequence>METLLIYLVVGAFVGLIAGLLGVGGGLIIVPVLVFVFQGQGVSPEVIVHLAIGTSLATIAITSISSMRAHHRHGAVQWDVFRRLTPGIVVGALLGAVIADFLPTKAMRLWFGVFELLVAAQIGFNLMVAPRGHLPGSVGTNIAGGVIGAISAALGIGGGTLTTPFLVWCNFSLRQAVATSSACGLPIALAGAAGFVATGWNNSGLPEWSSGYLYWPAFAGIVVSSLLFAPLGAKLTHTLPVTVLRRFFAVFLAVLGVRMLIG</sequence>
<keyword evidence="6" id="KW-1003">Cell membrane</keyword>
<feature type="transmembrane region" description="Helical" evidence="6">
    <location>
        <begin position="6"/>
        <end position="34"/>
    </location>
</feature>
<dbReference type="OrthoDB" id="457670at2"/>
<dbReference type="Proteomes" id="UP000243180">
    <property type="component" value="Chromosome"/>
</dbReference>
<evidence type="ECO:0000256" key="6">
    <source>
        <dbReference type="RuleBase" id="RU363041"/>
    </source>
</evidence>
<dbReference type="PANTHER" id="PTHR43483">
    <property type="entry name" value="MEMBRANE TRANSPORTER PROTEIN HI_0806-RELATED"/>
    <property type="match status" value="1"/>
</dbReference>
<evidence type="ECO:0000256" key="3">
    <source>
        <dbReference type="ARBA" id="ARBA00022692"/>
    </source>
</evidence>
<keyword evidence="4 6" id="KW-1133">Transmembrane helix</keyword>
<dbReference type="RefSeq" id="WP_096360835.1">
    <property type="nucleotide sequence ID" value="NZ_AP014879.1"/>
</dbReference>
<evidence type="ECO:0000313" key="8">
    <source>
        <dbReference type="Proteomes" id="UP000243180"/>
    </source>
</evidence>
<protein>
    <recommendedName>
        <fullName evidence="6">Probable membrane transporter protein</fullName>
    </recommendedName>
</protein>
<proteinExistence type="inferred from homology"/>
<keyword evidence="8" id="KW-1185">Reference proteome</keyword>
<reference evidence="7 8" key="1">
    <citation type="submission" date="2015-05" db="EMBL/GenBank/DDBJ databases">
        <title>Complete genome sequence of a sulfur-oxidizing gammaproteobacterium strain HA5.</title>
        <authorList>
            <person name="Miura A."/>
            <person name="Kojima H."/>
            <person name="Fukui M."/>
        </authorList>
    </citation>
    <scope>NUCLEOTIDE SEQUENCE [LARGE SCALE GENOMIC DNA]</scope>
    <source>
        <strain evidence="7 8">HA5</strain>
    </source>
</reference>
<keyword evidence="3 6" id="KW-0812">Transmembrane</keyword>
<evidence type="ECO:0000313" key="7">
    <source>
        <dbReference type="EMBL" id="BAV34042.1"/>
    </source>
</evidence>
<evidence type="ECO:0000256" key="5">
    <source>
        <dbReference type="ARBA" id="ARBA00023136"/>
    </source>
</evidence>
<name>A0A1B4XGU6_9GAMM</name>
<accession>A0A1B4XGU6</accession>
<comment type="subcellular location">
    <subcellularLocation>
        <location evidence="6">Cell membrane</location>
        <topology evidence="6">Multi-pass membrane protein</topology>
    </subcellularLocation>
    <subcellularLocation>
        <location evidence="1">Membrane</location>
        <topology evidence="1">Multi-pass membrane protein</topology>
    </subcellularLocation>
</comment>
<comment type="similarity">
    <text evidence="2 6">Belongs to the 4-toluene sulfonate uptake permease (TSUP) (TC 2.A.102) family.</text>
</comment>
<dbReference type="EMBL" id="AP014879">
    <property type="protein sequence ID" value="BAV34042.1"/>
    <property type="molecule type" value="Genomic_DNA"/>
</dbReference>
<feature type="transmembrane region" description="Helical" evidence="6">
    <location>
        <begin position="212"/>
        <end position="231"/>
    </location>
</feature>
<feature type="transmembrane region" description="Helical" evidence="6">
    <location>
        <begin position="46"/>
        <end position="64"/>
    </location>
</feature>
<evidence type="ECO:0000256" key="2">
    <source>
        <dbReference type="ARBA" id="ARBA00009142"/>
    </source>
</evidence>
<feature type="transmembrane region" description="Helical" evidence="6">
    <location>
        <begin position="176"/>
        <end position="200"/>
    </location>
</feature>
<evidence type="ECO:0000256" key="1">
    <source>
        <dbReference type="ARBA" id="ARBA00004141"/>
    </source>
</evidence>
<feature type="transmembrane region" description="Helical" evidence="6">
    <location>
        <begin position="243"/>
        <end position="261"/>
    </location>
</feature>
<keyword evidence="5 6" id="KW-0472">Membrane</keyword>
<evidence type="ECO:0000256" key="4">
    <source>
        <dbReference type="ARBA" id="ARBA00022989"/>
    </source>
</evidence>
<feature type="transmembrane region" description="Helical" evidence="6">
    <location>
        <begin position="84"/>
        <end position="102"/>
    </location>
</feature>
<dbReference type="GO" id="GO:0005886">
    <property type="term" value="C:plasma membrane"/>
    <property type="evidence" value="ECO:0007669"/>
    <property type="project" value="UniProtKB-SubCell"/>
</dbReference>
<dbReference type="PANTHER" id="PTHR43483:SF3">
    <property type="entry name" value="MEMBRANE TRANSPORTER PROTEIN HI_0806-RELATED"/>
    <property type="match status" value="1"/>
</dbReference>
<organism evidence="7 8">
    <name type="scientific">Sulfuricaulis limicola</name>
    <dbReference type="NCBI Taxonomy" id="1620215"/>
    <lineage>
        <taxon>Bacteria</taxon>
        <taxon>Pseudomonadati</taxon>
        <taxon>Pseudomonadota</taxon>
        <taxon>Gammaproteobacteria</taxon>
        <taxon>Acidiferrobacterales</taxon>
        <taxon>Acidiferrobacteraceae</taxon>
        <taxon>Sulfuricaulis</taxon>
    </lineage>
</organism>
<dbReference type="Pfam" id="PF01925">
    <property type="entry name" value="TauE"/>
    <property type="match status" value="1"/>
</dbReference>
<dbReference type="KEGG" id="slim:SCL_1741"/>
<feature type="transmembrane region" description="Helical" evidence="6">
    <location>
        <begin position="142"/>
        <end position="169"/>
    </location>
</feature>